<dbReference type="SUPFAM" id="SSF47384">
    <property type="entry name" value="Homodimeric domain of signal transducing histidine kinase"/>
    <property type="match status" value="1"/>
</dbReference>
<dbReference type="PRINTS" id="PR00344">
    <property type="entry name" value="BCTRLSENSOR"/>
</dbReference>
<feature type="domain" description="PAC" evidence="8">
    <location>
        <begin position="523"/>
        <end position="575"/>
    </location>
</feature>
<dbReference type="AlphaFoldDB" id="A0A2T0MJ28"/>
<dbReference type="PROSITE" id="PS50113">
    <property type="entry name" value="PAC"/>
    <property type="match status" value="3"/>
</dbReference>
<dbReference type="PANTHER" id="PTHR43304:SF1">
    <property type="entry name" value="PAC DOMAIN-CONTAINING PROTEIN"/>
    <property type="match status" value="1"/>
</dbReference>
<dbReference type="CDD" id="cd00130">
    <property type="entry name" value="PAS"/>
    <property type="match status" value="3"/>
</dbReference>
<proteinExistence type="predicted"/>
<dbReference type="Pfam" id="PF00989">
    <property type="entry name" value="PAS"/>
    <property type="match status" value="1"/>
</dbReference>
<dbReference type="PROSITE" id="PS50109">
    <property type="entry name" value="HIS_KIN"/>
    <property type="match status" value="1"/>
</dbReference>
<dbReference type="InterPro" id="IPR003661">
    <property type="entry name" value="HisK_dim/P_dom"/>
</dbReference>
<evidence type="ECO:0000259" key="7">
    <source>
        <dbReference type="PROSITE" id="PS50112"/>
    </source>
</evidence>
<dbReference type="InterPro" id="IPR003594">
    <property type="entry name" value="HATPase_dom"/>
</dbReference>
<dbReference type="SMART" id="SM00388">
    <property type="entry name" value="HisKA"/>
    <property type="match status" value="1"/>
</dbReference>
<dbReference type="InterPro" id="IPR004358">
    <property type="entry name" value="Sig_transdc_His_kin-like_C"/>
</dbReference>
<dbReference type="InterPro" id="IPR005467">
    <property type="entry name" value="His_kinase_dom"/>
</dbReference>
<evidence type="ECO:0000256" key="4">
    <source>
        <dbReference type="ARBA" id="ARBA00022679"/>
    </source>
</evidence>
<accession>A0A2T0MJ28</accession>
<dbReference type="InterPro" id="IPR036890">
    <property type="entry name" value="HATPase_C_sf"/>
</dbReference>
<feature type="domain" description="PAS" evidence="7">
    <location>
        <begin position="449"/>
        <end position="506"/>
    </location>
</feature>
<dbReference type="Proteomes" id="UP000237640">
    <property type="component" value="Unassembled WGS sequence"/>
</dbReference>
<dbReference type="EMBL" id="PVYX01000001">
    <property type="protein sequence ID" value="PRX57563.1"/>
    <property type="molecule type" value="Genomic_DNA"/>
</dbReference>
<comment type="caution">
    <text evidence="9">The sequence shown here is derived from an EMBL/GenBank/DDBJ whole genome shotgun (WGS) entry which is preliminary data.</text>
</comment>
<evidence type="ECO:0000256" key="5">
    <source>
        <dbReference type="ARBA" id="ARBA00022777"/>
    </source>
</evidence>
<dbReference type="CDD" id="cd00082">
    <property type="entry name" value="HisKA"/>
    <property type="match status" value="1"/>
</dbReference>
<dbReference type="SMART" id="SM00387">
    <property type="entry name" value="HATPase_c"/>
    <property type="match status" value="1"/>
</dbReference>
<feature type="domain" description="PAC" evidence="8">
    <location>
        <begin position="141"/>
        <end position="193"/>
    </location>
</feature>
<feature type="domain" description="PAS" evidence="7">
    <location>
        <begin position="320"/>
        <end position="357"/>
    </location>
</feature>
<dbReference type="NCBIfam" id="TIGR00229">
    <property type="entry name" value="sensory_box"/>
    <property type="match status" value="4"/>
</dbReference>
<dbReference type="GO" id="GO:0000155">
    <property type="term" value="F:phosphorelay sensor kinase activity"/>
    <property type="evidence" value="ECO:0007669"/>
    <property type="project" value="InterPro"/>
</dbReference>
<dbReference type="Gene3D" id="3.30.565.10">
    <property type="entry name" value="Histidine kinase-like ATPase, C-terminal domain"/>
    <property type="match status" value="1"/>
</dbReference>
<dbReference type="SUPFAM" id="SSF55874">
    <property type="entry name" value="ATPase domain of HSP90 chaperone/DNA topoisomerase II/histidine kinase"/>
    <property type="match status" value="1"/>
</dbReference>
<dbReference type="PROSITE" id="PS50112">
    <property type="entry name" value="PAS"/>
    <property type="match status" value="2"/>
</dbReference>
<keyword evidence="3" id="KW-0597">Phosphoprotein</keyword>
<dbReference type="InterPro" id="IPR052162">
    <property type="entry name" value="Sensor_kinase/Photoreceptor"/>
</dbReference>
<dbReference type="Pfam" id="PF13426">
    <property type="entry name" value="PAS_9"/>
    <property type="match status" value="2"/>
</dbReference>
<dbReference type="InterPro" id="IPR036097">
    <property type="entry name" value="HisK_dim/P_sf"/>
</dbReference>
<feature type="domain" description="Histidine kinase" evidence="6">
    <location>
        <begin position="593"/>
        <end position="802"/>
    </location>
</feature>
<dbReference type="InterPro" id="IPR000014">
    <property type="entry name" value="PAS"/>
</dbReference>
<organism evidence="9 10">
    <name type="scientific">Flagellimonas meridianipacifica</name>
    <dbReference type="NCBI Taxonomy" id="1080225"/>
    <lineage>
        <taxon>Bacteria</taxon>
        <taxon>Pseudomonadati</taxon>
        <taxon>Bacteroidota</taxon>
        <taxon>Flavobacteriia</taxon>
        <taxon>Flavobacteriales</taxon>
        <taxon>Flavobacteriaceae</taxon>
        <taxon>Flagellimonas</taxon>
    </lineage>
</organism>
<dbReference type="InterPro" id="IPR000700">
    <property type="entry name" value="PAS-assoc_C"/>
</dbReference>
<evidence type="ECO:0000256" key="3">
    <source>
        <dbReference type="ARBA" id="ARBA00022553"/>
    </source>
</evidence>
<keyword evidence="5" id="KW-0418">Kinase</keyword>
<evidence type="ECO:0000256" key="2">
    <source>
        <dbReference type="ARBA" id="ARBA00012438"/>
    </source>
</evidence>
<dbReference type="GO" id="GO:0006355">
    <property type="term" value="P:regulation of DNA-templated transcription"/>
    <property type="evidence" value="ECO:0007669"/>
    <property type="project" value="InterPro"/>
</dbReference>
<reference evidence="9 10" key="1">
    <citation type="submission" date="2018-03" db="EMBL/GenBank/DDBJ databases">
        <title>Genomic Encyclopedia of Archaeal and Bacterial Type Strains, Phase II (KMG-II): from individual species to whole genera.</title>
        <authorList>
            <person name="Goeker M."/>
        </authorList>
    </citation>
    <scope>NUCLEOTIDE SEQUENCE [LARGE SCALE GENOMIC DNA]</scope>
    <source>
        <strain evidence="9 10">DSM 25027</strain>
    </source>
</reference>
<comment type="catalytic activity">
    <reaction evidence="1">
        <text>ATP + protein L-histidine = ADP + protein N-phospho-L-histidine.</text>
        <dbReference type="EC" id="2.7.13.3"/>
    </reaction>
</comment>
<dbReference type="SUPFAM" id="SSF55785">
    <property type="entry name" value="PYP-like sensor domain (PAS domain)"/>
    <property type="match status" value="4"/>
</dbReference>
<dbReference type="InterPro" id="IPR035965">
    <property type="entry name" value="PAS-like_dom_sf"/>
</dbReference>
<evidence type="ECO:0000256" key="1">
    <source>
        <dbReference type="ARBA" id="ARBA00000085"/>
    </source>
</evidence>
<dbReference type="Pfam" id="PF13188">
    <property type="entry name" value="PAS_8"/>
    <property type="match status" value="1"/>
</dbReference>
<protein>
    <recommendedName>
        <fullName evidence="2">histidine kinase</fullName>
        <ecNumber evidence="2">2.7.13.3</ecNumber>
    </recommendedName>
</protein>
<dbReference type="InterPro" id="IPR013767">
    <property type="entry name" value="PAS_fold"/>
</dbReference>
<evidence type="ECO:0000313" key="10">
    <source>
        <dbReference type="Proteomes" id="UP000237640"/>
    </source>
</evidence>
<gene>
    <name evidence="9" type="ORF">CLV81_1569</name>
</gene>
<dbReference type="Pfam" id="PF02518">
    <property type="entry name" value="HATPase_c"/>
    <property type="match status" value="1"/>
</dbReference>
<dbReference type="Gene3D" id="3.30.450.20">
    <property type="entry name" value="PAS domain"/>
    <property type="match status" value="4"/>
</dbReference>
<dbReference type="EC" id="2.7.13.3" evidence="2"/>
<sequence>MKMELRSNLQLSKMDRNETSMLKRAVEREKKARKAAENLLEQKAKELYDASLHLREANGRLETLLNKQQGNSINNDFINIIDPYVVMGLDTKVINMNTSAKEFLGFDHTEKEVYLSGLVHKDYVEYTAESFQTLLQVGILKNYSARIFVKDGKEKHVNINASLIYDKEGRPIAAQGVIRDITQEMEIKKLLHQQKKQQDIIVENSPLGILLIVKNKIVKANRSFIDLLEFSEEELINRTLDEISSLEDSNLYENLTQNKNGDDLKKFAVIRKFFMKSGGKLFGKTSISSIVDENGEVTYSVAMIEDITQEKKSEEKLRASEERLAKLIKNLQTGILLEDQDRKIVLANQKFCDLFGIPLSPEKLKGIDSKKSIDKYKHLFSESEMAIRRIDYVLDKKEVVTSDEMELLDGRTFERDYIPLFSNGEYQGHLWSYQDVTLRKNYRKNLEAQKEKYGSIIANMNLGLVEVDDEDNILMVNQSFCDMVGYTPMELMGKNAVEVVNMVEEDREKLEIHNRKRKQGISDSYEVAVLTKTGEKRFWLISGAPKYDDFGNVVGSIGIHLDITEQKNLELQKESLLEELEASNKGLQEYAHIVSHDLKSPLRSVSALATWLYEDYKDKLDETGSYNLKMMQEKIEGMDKLITGILKYSTVNSDVFDSTEVDVNEVIKEIAEIIYIPENVTINIAQKLPIIKADKTKIHQLFQNFLSNAAVNIDKPKGIIEIDFKETERYWEFSVKDNGVGIPEEYHEKIFQIFQSIGNQERSTGIGLSIVKKIIDRYEGKVWLDSEIGEGTTFYFTLTKNPKNQKK</sequence>
<dbReference type="Gene3D" id="1.10.287.130">
    <property type="match status" value="1"/>
</dbReference>
<feature type="domain" description="PAC" evidence="8">
    <location>
        <begin position="263"/>
        <end position="319"/>
    </location>
</feature>
<evidence type="ECO:0000259" key="6">
    <source>
        <dbReference type="PROSITE" id="PS50109"/>
    </source>
</evidence>
<keyword evidence="4" id="KW-0808">Transferase</keyword>
<evidence type="ECO:0000259" key="8">
    <source>
        <dbReference type="PROSITE" id="PS50113"/>
    </source>
</evidence>
<name>A0A2T0MJ28_9FLAO</name>
<dbReference type="SMART" id="SM00091">
    <property type="entry name" value="PAS"/>
    <property type="match status" value="4"/>
</dbReference>
<dbReference type="PANTHER" id="PTHR43304">
    <property type="entry name" value="PHYTOCHROME-LIKE PROTEIN CPH1"/>
    <property type="match status" value="1"/>
</dbReference>
<evidence type="ECO:0000313" key="9">
    <source>
        <dbReference type="EMBL" id="PRX57563.1"/>
    </source>
</evidence>
<dbReference type="SMART" id="SM00086">
    <property type="entry name" value="PAC"/>
    <property type="match status" value="3"/>
</dbReference>
<keyword evidence="10" id="KW-1185">Reference proteome</keyword>
<dbReference type="InterPro" id="IPR001610">
    <property type="entry name" value="PAC"/>
</dbReference>